<evidence type="ECO:0000313" key="3">
    <source>
        <dbReference type="Proteomes" id="UP000555564"/>
    </source>
</evidence>
<gene>
    <name evidence="2" type="ORF">BJ992_000113</name>
</gene>
<organism evidence="2 3">
    <name type="scientific">Sphaerisporangium rubeum</name>
    <dbReference type="NCBI Taxonomy" id="321317"/>
    <lineage>
        <taxon>Bacteria</taxon>
        <taxon>Bacillati</taxon>
        <taxon>Actinomycetota</taxon>
        <taxon>Actinomycetes</taxon>
        <taxon>Streptosporangiales</taxon>
        <taxon>Streptosporangiaceae</taxon>
        <taxon>Sphaerisporangium</taxon>
    </lineage>
</organism>
<dbReference type="RefSeq" id="WP_184977992.1">
    <property type="nucleotide sequence ID" value="NZ_BAAALO010000006.1"/>
</dbReference>
<dbReference type="Pfam" id="PF00583">
    <property type="entry name" value="Acetyltransf_1"/>
    <property type="match status" value="1"/>
</dbReference>
<dbReference type="Proteomes" id="UP000555564">
    <property type="component" value="Unassembled WGS sequence"/>
</dbReference>
<evidence type="ECO:0000313" key="2">
    <source>
        <dbReference type="EMBL" id="MBB6470682.1"/>
    </source>
</evidence>
<accession>A0A7X0IBL6</accession>
<keyword evidence="2" id="KW-0808">Transferase</keyword>
<proteinExistence type="predicted"/>
<name>A0A7X0IBL6_9ACTN</name>
<dbReference type="InterPro" id="IPR000182">
    <property type="entry name" value="GNAT_dom"/>
</dbReference>
<dbReference type="Gene3D" id="3.40.630.30">
    <property type="match status" value="1"/>
</dbReference>
<dbReference type="EMBL" id="JACHIU010000001">
    <property type="protein sequence ID" value="MBB6470682.1"/>
    <property type="molecule type" value="Genomic_DNA"/>
</dbReference>
<dbReference type="AlphaFoldDB" id="A0A7X0IBL6"/>
<protein>
    <submittedName>
        <fullName evidence="2">GNAT superfamily N-acetyltransferase</fullName>
    </submittedName>
</protein>
<comment type="caution">
    <text evidence="2">The sequence shown here is derived from an EMBL/GenBank/DDBJ whole genome shotgun (WGS) entry which is preliminary data.</text>
</comment>
<evidence type="ECO:0000259" key="1">
    <source>
        <dbReference type="PROSITE" id="PS51186"/>
    </source>
</evidence>
<dbReference type="GO" id="GO:0016747">
    <property type="term" value="F:acyltransferase activity, transferring groups other than amino-acyl groups"/>
    <property type="evidence" value="ECO:0007669"/>
    <property type="project" value="InterPro"/>
</dbReference>
<reference evidence="2 3" key="1">
    <citation type="submission" date="2020-08" db="EMBL/GenBank/DDBJ databases">
        <title>Sequencing the genomes of 1000 actinobacteria strains.</title>
        <authorList>
            <person name="Klenk H.-P."/>
        </authorList>
    </citation>
    <scope>NUCLEOTIDE SEQUENCE [LARGE SCALE GENOMIC DNA]</scope>
    <source>
        <strain evidence="2 3">DSM 44936</strain>
    </source>
</reference>
<dbReference type="CDD" id="cd04301">
    <property type="entry name" value="NAT_SF"/>
    <property type="match status" value="1"/>
</dbReference>
<dbReference type="SUPFAM" id="SSF55729">
    <property type="entry name" value="Acyl-CoA N-acyltransferases (Nat)"/>
    <property type="match status" value="1"/>
</dbReference>
<feature type="domain" description="N-acetyltransferase" evidence="1">
    <location>
        <begin position="23"/>
        <end position="174"/>
    </location>
</feature>
<sequence>MLGTQVRYQGVLPPPVATQAPVVEIRPVRMDDEERVAVFMAGLSPHTLTRRFFTGCSRPDRRLVRALIAAGDRRDVLLAVDGEERVLGHAMGFLRDGTTEIAVMVADEWQGRGVGSRLVRALLRRAVANGAREVGMDVMGDNRRVLAMIKRHWPGARMRVEAGTVEVTALIGPL</sequence>
<dbReference type="InterPro" id="IPR016181">
    <property type="entry name" value="Acyl_CoA_acyltransferase"/>
</dbReference>
<keyword evidence="3" id="KW-1185">Reference proteome</keyword>
<dbReference type="PROSITE" id="PS51186">
    <property type="entry name" value="GNAT"/>
    <property type="match status" value="1"/>
</dbReference>